<dbReference type="SUPFAM" id="SSF56112">
    <property type="entry name" value="Protein kinase-like (PK-like)"/>
    <property type="match status" value="1"/>
</dbReference>
<dbReference type="Gene3D" id="1.10.510.10">
    <property type="entry name" value="Transferase(Phosphotransferase) domain 1"/>
    <property type="match status" value="1"/>
</dbReference>
<proteinExistence type="predicted"/>
<gene>
    <name evidence="1" type="ORF">KI387_033453</name>
</gene>
<dbReference type="InterPro" id="IPR011009">
    <property type="entry name" value="Kinase-like_dom_sf"/>
</dbReference>
<dbReference type="PANTHER" id="PTHR27006">
    <property type="entry name" value="PROMASTIGOTE SURFACE ANTIGEN PROTEIN PSA"/>
    <property type="match status" value="1"/>
</dbReference>
<evidence type="ECO:0000313" key="1">
    <source>
        <dbReference type="EMBL" id="KAH9289336.1"/>
    </source>
</evidence>
<reference evidence="1 2" key="1">
    <citation type="journal article" date="2021" name="Nat. Plants">
        <title>The Taxus genome provides insights into paclitaxel biosynthesis.</title>
        <authorList>
            <person name="Xiong X."/>
            <person name="Gou J."/>
            <person name="Liao Q."/>
            <person name="Li Y."/>
            <person name="Zhou Q."/>
            <person name="Bi G."/>
            <person name="Li C."/>
            <person name="Du R."/>
            <person name="Wang X."/>
            <person name="Sun T."/>
            <person name="Guo L."/>
            <person name="Liang H."/>
            <person name="Lu P."/>
            <person name="Wu Y."/>
            <person name="Zhang Z."/>
            <person name="Ro D.K."/>
            <person name="Shang Y."/>
            <person name="Huang S."/>
            <person name="Yan J."/>
        </authorList>
    </citation>
    <scope>NUCLEOTIDE SEQUENCE [LARGE SCALE GENOMIC DNA]</scope>
    <source>
        <strain evidence="1">Ta-2019</strain>
    </source>
</reference>
<sequence>MFSIEILLKLLGCCVEGYERLLVNEYFPNRSLDTFLFDPEKRRELDWQT</sequence>
<keyword evidence="2" id="KW-1185">Reference proteome</keyword>
<dbReference type="Proteomes" id="UP000824469">
    <property type="component" value="Unassembled WGS sequence"/>
</dbReference>
<organism evidence="1 2">
    <name type="scientific">Taxus chinensis</name>
    <name type="common">Chinese yew</name>
    <name type="synonym">Taxus wallichiana var. chinensis</name>
    <dbReference type="NCBI Taxonomy" id="29808"/>
    <lineage>
        <taxon>Eukaryota</taxon>
        <taxon>Viridiplantae</taxon>
        <taxon>Streptophyta</taxon>
        <taxon>Embryophyta</taxon>
        <taxon>Tracheophyta</taxon>
        <taxon>Spermatophyta</taxon>
        <taxon>Pinopsida</taxon>
        <taxon>Pinidae</taxon>
        <taxon>Conifers II</taxon>
        <taxon>Cupressales</taxon>
        <taxon>Taxaceae</taxon>
        <taxon>Taxus</taxon>
    </lineage>
</organism>
<comment type="caution">
    <text evidence="1">The sequence shown here is derived from an EMBL/GenBank/DDBJ whole genome shotgun (WGS) entry which is preliminary data.</text>
</comment>
<dbReference type="PANTHER" id="PTHR27006:SF606">
    <property type="entry name" value="INTERLEUKIN-1 RECEPTOR-ASSOCIATED KINASE 4"/>
    <property type="match status" value="1"/>
</dbReference>
<dbReference type="AlphaFoldDB" id="A0AA38BXX4"/>
<dbReference type="EMBL" id="JAHRHJ020003813">
    <property type="protein sequence ID" value="KAH9289336.1"/>
    <property type="molecule type" value="Genomic_DNA"/>
</dbReference>
<feature type="non-terminal residue" evidence="1">
    <location>
        <position position="1"/>
    </location>
</feature>
<name>A0AA38BXX4_TAXCH</name>
<accession>A0AA38BXX4</accession>
<evidence type="ECO:0000313" key="2">
    <source>
        <dbReference type="Proteomes" id="UP000824469"/>
    </source>
</evidence>
<protein>
    <submittedName>
        <fullName evidence="1">Uncharacterized protein</fullName>
    </submittedName>
</protein>